<dbReference type="Gene3D" id="3.40.50.720">
    <property type="entry name" value="NAD(P)-binding Rossmann-like Domain"/>
    <property type="match status" value="1"/>
</dbReference>
<dbReference type="OrthoDB" id="191139at2759"/>
<name>A0A6A7B7C8_9PLEO</name>
<organism evidence="4 5">
    <name type="scientific">Plenodomus tracheiphilus IPT5</name>
    <dbReference type="NCBI Taxonomy" id="1408161"/>
    <lineage>
        <taxon>Eukaryota</taxon>
        <taxon>Fungi</taxon>
        <taxon>Dikarya</taxon>
        <taxon>Ascomycota</taxon>
        <taxon>Pezizomycotina</taxon>
        <taxon>Dothideomycetes</taxon>
        <taxon>Pleosporomycetidae</taxon>
        <taxon>Pleosporales</taxon>
        <taxon>Pleosporineae</taxon>
        <taxon>Leptosphaeriaceae</taxon>
        <taxon>Plenodomus</taxon>
    </lineage>
</organism>
<dbReference type="Pfam" id="PF00106">
    <property type="entry name" value="adh_short"/>
    <property type="match status" value="1"/>
</dbReference>
<dbReference type="AlphaFoldDB" id="A0A6A7B7C8"/>
<evidence type="ECO:0000256" key="1">
    <source>
        <dbReference type="ARBA" id="ARBA00006484"/>
    </source>
</evidence>
<protein>
    <submittedName>
        <fullName evidence="4">NAD(P)-binding protein</fullName>
    </submittedName>
</protein>
<gene>
    <name evidence="4" type="ORF">T440DRAFT_468620</name>
</gene>
<dbReference type="Proteomes" id="UP000799423">
    <property type="component" value="Unassembled WGS sequence"/>
</dbReference>
<evidence type="ECO:0000256" key="2">
    <source>
        <dbReference type="ARBA" id="ARBA00022857"/>
    </source>
</evidence>
<dbReference type="PANTHER" id="PTHR24320:SF236">
    <property type="entry name" value="SHORT-CHAIN DEHYDROGENASE-RELATED"/>
    <property type="match status" value="1"/>
</dbReference>
<dbReference type="EMBL" id="MU006307">
    <property type="protein sequence ID" value="KAF2850285.1"/>
    <property type="molecule type" value="Genomic_DNA"/>
</dbReference>
<dbReference type="InterPro" id="IPR036291">
    <property type="entry name" value="NAD(P)-bd_dom_sf"/>
</dbReference>
<sequence length="324" mass="35389">MGNQFSQAFPPAPTFTEKSLTGDLTNKVYLVTGANAGVGKELARILYSLNGTVYLGARSAEKAQSAIQWIKEQHPNAQGALHYLHLDLDNLEGIKASAEAFLSKEKRLDVLFNNAGVMMPPPGTTTTQGYELQLGTNCVAPFLFTKLLTPILVETAKKEVTGSVRVIWVSSSAAHLFSPTGGVDMQNLNYKNDKSKEHKYAVSKGGNILHALEFGRRYKDQGVVSVSLNPGNLSSDLGRHLPSLQAYIVSWLTYPCVNGAYTEFFAGLAPDVAALKQDEWVIPFGRITKLRKDLADAGRSEEEGGSGRAKEFWEWSEGEVSKYI</sequence>
<evidence type="ECO:0000313" key="4">
    <source>
        <dbReference type="EMBL" id="KAF2850285.1"/>
    </source>
</evidence>
<dbReference type="PRINTS" id="PR00081">
    <property type="entry name" value="GDHRDH"/>
</dbReference>
<dbReference type="InterPro" id="IPR002347">
    <property type="entry name" value="SDR_fam"/>
</dbReference>
<dbReference type="GO" id="GO:0016491">
    <property type="term" value="F:oxidoreductase activity"/>
    <property type="evidence" value="ECO:0007669"/>
    <property type="project" value="UniProtKB-KW"/>
</dbReference>
<reference evidence="4" key="1">
    <citation type="submission" date="2020-01" db="EMBL/GenBank/DDBJ databases">
        <authorList>
            <consortium name="DOE Joint Genome Institute"/>
            <person name="Haridas S."/>
            <person name="Albert R."/>
            <person name="Binder M."/>
            <person name="Bloem J."/>
            <person name="Labutti K."/>
            <person name="Salamov A."/>
            <person name="Andreopoulos B."/>
            <person name="Baker S.E."/>
            <person name="Barry K."/>
            <person name="Bills G."/>
            <person name="Bluhm B.H."/>
            <person name="Cannon C."/>
            <person name="Castanera R."/>
            <person name="Culley D.E."/>
            <person name="Daum C."/>
            <person name="Ezra D."/>
            <person name="Gonzalez J.B."/>
            <person name="Henrissat B."/>
            <person name="Kuo A."/>
            <person name="Liang C."/>
            <person name="Lipzen A."/>
            <person name="Lutzoni F."/>
            <person name="Magnuson J."/>
            <person name="Mondo S."/>
            <person name="Nolan M."/>
            <person name="Ohm R."/>
            <person name="Pangilinan J."/>
            <person name="Park H.-J."/>
            <person name="Ramirez L."/>
            <person name="Alfaro M."/>
            <person name="Sun H."/>
            <person name="Tritt A."/>
            <person name="Yoshinaga Y."/>
            <person name="Zwiers L.-H."/>
            <person name="Turgeon B.G."/>
            <person name="Goodwin S.B."/>
            <person name="Spatafora J.W."/>
            <person name="Crous P.W."/>
            <person name="Grigoriev I.V."/>
        </authorList>
    </citation>
    <scope>NUCLEOTIDE SEQUENCE</scope>
    <source>
        <strain evidence="4">IPT5</strain>
    </source>
</reference>
<dbReference type="SUPFAM" id="SSF51735">
    <property type="entry name" value="NAD(P)-binding Rossmann-fold domains"/>
    <property type="match status" value="1"/>
</dbReference>
<keyword evidence="2" id="KW-0521">NADP</keyword>
<keyword evidence="5" id="KW-1185">Reference proteome</keyword>
<evidence type="ECO:0000256" key="3">
    <source>
        <dbReference type="ARBA" id="ARBA00023002"/>
    </source>
</evidence>
<accession>A0A6A7B7C8</accession>
<comment type="similarity">
    <text evidence="1">Belongs to the short-chain dehydrogenases/reductases (SDR) family.</text>
</comment>
<dbReference type="PANTHER" id="PTHR24320">
    <property type="entry name" value="RETINOL DEHYDROGENASE"/>
    <property type="match status" value="1"/>
</dbReference>
<evidence type="ECO:0000313" key="5">
    <source>
        <dbReference type="Proteomes" id="UP000799423"/>
    </source>
</evidence>
<proteinExistence type="inferred from homology"/>
<keyword evidence="3" id="KW-0560">Oxidoreductase</keyword>